<dbReference type="EMBL" id="JAWDID010000002">
    <property type="protein sequence ID" value="MDU0338554.1"/>
    <property type="molecule type" value="Genomic_DNA"/>
</dbReference>
<gene>
    <name evidence="1" type="ORF">RKE40_01600</name>
</gene>
<name>A0ABU3S1B6_9HYPH</name>
<sequence length="70" mass="7560">MEATGAPPAMKQTIDLVASVDCFPVALDLIASGRIGYPKIASFFALEEAQTVFETQAENPTAYHKAVFRI</sequence>
<comment type="caution">
    <text evidence="1">The sequence shown here is derived from an EMBL/GenBank/DDBJ whole genome shotgun (WGS) entry which is preliminary data.</text>
</comment>
<dbReference type="RefSeq" id="WP_316016502.1">
    <property type="nucleotide sequence ID" value="NZ_JAWDID010000002.1"/>
</dbReference>
<reference evidence="1 2" key="1">
    <citation type="submission" date="2023-09" db="EMBL/GenBank/DDBJ databases">
        <title>Whole genome shotgun sequencing (WGS) of Bosea sp. ZW T0_25, isolated from stored onions (Allium cepa).</title>
        <authorList>
            <person name="Stoll D.A."/>
            <person name="Huch M."/>
        </authorList>
    </citation>
    <scope>NUCLEOTIDE SEQUENCE [LARGE SCALE GENOMIC DNA]</scope>
    <source>
        <strain evidence="1 2">ZW T0_25</strain>
    </source>
</reference>
<protein>
    <submittedName>
        <fullName evidence="1">Uncharacterized protein</fullName>
    </submittedName>
</protein>
<evidence type="ECO:0000313" key="2">
    <source>
        <dbReference type="Proteomes" id="UP001254257"/>
    </source>
</evidence>
<evidence type="ECO:0000313" key="1">
    <source>
        <dbReference type="EMBL" id="MDU0338554.1"/>
    </source>
</evidence>
<keyword evidence="2" id="KW-1185">Reference proteome</keyword>
<organism evidence="1 2">
    <name type="scientific">Bosea rubneri</name>
    <dbReference type="NCBI Taxonomy" id="3075434"/>
    <lineage>
        <taxon>Bacteria</taxon>
        <taxon>Pseudomonadati</taxon>
        <taxon>Pseudomonadota</taxon>
        <taxon>Alphaproteobacteria</taxon>
        <taxon>Hyphomicrobiales</taxon>
        <taxon>Boseaceae</taxon>
        <taxon>Bosea</taxon>
    </lineage>
</organism>
<accession>A0ABU3S1B6</accession>
<dbReference type="Proteomes" id="UP001254257">
    <property type="component" value="Unassembled WGS sequence"/>
</dbReference>
<proteinExistence type="predicted"/>